<dbReference type="RefSeq" id="WP_172192548.1">
    <property type="nucleotide sequence ID" value="NZ_CAWPPK010000083.1"/>
</dbReference>
<dbReference type="InterPro" id="IPR001128">
    <property type="entry name" value="Cyt_P450"/>
</dbReference>
<dbReference type="Pfam" id="PF00067">
    <property type="entry name" value="p450"/>
    <property type="match status" value="1"/>
</dbReference>
<dbReference type="EMBL" id="SRRZ01000173">
    <property type="protein sequence ID" value="NQE38048.1"/>
    <property type="molecule type" value="Genomic_DNA"/>
</dbReference>
<keyword evidence="3" id="KW-0408">Iron</keyword>
<protein>
    <submittedName>
        <fullName evidence="4">Cytochrome P450 135B1</fullName>
        <ecNumber evidence="4">1.14.-.-</ecNumber>
    </submittedName>
</protein>
<comment type="similarity">
    <text evidence="2 3">Belongs to the cytochrome P450 family.</text>
</comment>
<dbReference type="Gene3D" id="1.10.630.10">
    <property type="entry name" value="Cytochrome P450"/>
    <property type="match status" value="1"/>
</dbReference>
<keyword evidence="5" id="KW-1185">Reference proteome</keyword>
<evidence type="ECO:0000256" key="3">
    <source>
        <dbReference type="RuleBase" id="RU000461"/>
    </source>
</evidence>
<accession>A0ABX2D682</accession>
<comment type="caution">
    <text evidence="4">The sequence shown here is derived from an EMBL/GenBank/DDBJ whole genome shotgun (WGS) entry which is preliminary data.</text>
</comment>
<dbReference type="InterPro" id="IPR017972">
    <property type="entry name" value="Cyt_P450_CS"/>
</dbReference>
<dbReference type="CDD" id="cd11053">
    <property type="entry name" value="CYP110-like"/>
    <property type="match status" value="1"/>
</dbReference>
<keyword evidence="3" id="KW-0503">Monooxygenase</keyword>
<evidence type="ECO:0000313" key="5">
    <source>
        <dbReference type="Proteomes" id="UP000702425"/>
    </source>
</evidence>
<dbReference type="SUPFAM" id="SSF48264">
    <property type="entry name" value="Cytochrome P450"/>
    <property type="match status" value="1"/>
</dbReference>
<name>A0ABX2D682_9CYAN</name>
<dbReference type="GO" id="GO:0016491">
    <property type="term" value="F:oxidoreductase activity"/>
    <property type="evidence" value="ECO:0007669"/>
    <property type="project" value="UniProtKB-KW"/>
</dbReference>
<gene>
    <name evidence="4" type="ORF">E5S67_05830</name>
</gene>
<keyword evidence="3" id="KW-0479">Metal-binding</keyword>
<keyword evidence="3" id="KW-0349">Heme</keyword>
<sequence length="460" mass="52296">MNLPSGPKAPIWLQYLKIATNPIGYMDNLAKRYGDIFTITFGSIPVLFVSNPQGIEQIFTNTKQLPASGELNGDMALITGNQGILQLDGLRHKHRRQLMMPAFHGARLRFYGQRICDLTEKIISQHSIGKVFVAYPSIEDITLQISIQIVLGLSEGERYERLRKLLPAIINLMRTPLIQAANILPFFQRDLGRWSPWGKLLQLRQELFQLLEAEVKERRQQADRSRSDILSDLMFARDEAGEMMTDEELRDLVISPLFAAQDASATAIAWALYWIHHLPTVRDRLVTELDGLGDSPDPMSIVGLPYLTAVCNEALRIYPTQLFTFPRLVESPIELMGYQLSPGTLLRVNICLTHRREDLYPEPNKFKPERFLARKFSPYEFLPFGGGTRTCIGATLALFEMKLILATILSRYQLELADSKPEQPKFEGLLCYPVSGVKLVVKGQRQHQKQMQQLVSNFPN</sequence>
<dbReference type="PANTHER" id="PTHR24305">
    <property type="entry name" value="CYTOCHROME P450"/>
    <property type="match status" value="1"/>
</dbReference>
<evidence type="ECO:0000256" key="1">
    <source>
        <dbReference type="ARBA" id="ARBA00001971"/>
    </source>
</evidence>
<evidence type="ECO:0000313" key="4">
    <source>
        <dbReference type="EMBL" id="NQE38048.1"/>
    </source>
</evidence>
<dbReference type="Proteomes" id="UP000702425">
    <property type="component" value="Unassembled WGS sequence"/>
</dbReference>
<dbReference type="InterPro" id="IPR002401">
    <property type="entry name" value="Cyt_P450_E_grp-I"/>
</dbReference>
<comment type="cofactor">
    <cofactor evidence="1">
        <name>heme</name>
        <dbReference type="ChEBI" id="CHEBI:30413"/>
    </cofactor>
</comment>
<dbReference type="PRINTS" id="PR00385">
    <property type="entry name" value="P450"/>
</dbReference>
<reference evidence="4 5" key="1">
    <citation type="journal article" date="2020" name="Sci. Rep.">
        <title>A novel cyanobacterial geosmin producer, revising GeoA distribution and dispersion patterns in Bacteria.</title>
        <authorList>
            <person name="Churro C."/>
            <person name="Semedo-Aguiar A.P."/>
            <person name="Silva A.D."/>
            <person name="Pereira-Leal J.B."/>
            <person name="Leite R.B."/>
        </authorList>
    </citation>
    <scope>NUCLEOTIDE SEQUENCE [LARGE SCALE GENOMIC DNA]</scope>
    <source>
        <strain evidence="4 5">IPMA8</strain>
    </source>
</reference>
<evidence type="ECO:0000256" key="2">
    <source>
        <dbReference type="ARBA" id="ARBA00010617"/>
    </source>
</evidence>
<dbReference type="InterPro" id="IPR050121">
    <property type="entry name" value="Cytochrome_P450_monoxygenase"/>
</dbReference>
<dbReference type="EC" id="1.14.-.-" evidence="4"/>
<keyword evidence="3 4" id="KW-0560">Oxidoreductase</keyword>
<proteinExistence type="inferred from homology"/>
<dbReference type="PROSITE" id="PS00086">
    <property type="entry name" value="CYTOCHROME_P450"/>
    <property type="match status" value="1"/>
</dbReference>
<dbReference type="PANTHER" id="PTHR24305:SF166">
    <property type="entry name" value="CYTOCHROME P450 12A4, MITOCHONDRIAL-RELATED"/>
    <property type="match status" value="1"/>
</dbReference>
<dbReference type="PRINTS" id="PR00463">
    <property type="entry name" value="EP450I"/>
</dbReference>
<dbReference type="InterPro" id="IPR036396">
    <property type="entry name" value="Cyt_P450_sf"/>
</dbReference>
<organism evidence="4 5">
    <name type="scientific">Microcoleus asticus IPMA8</name>
    <dbReference type="NCBI Taxonomy" id="2563858"/>
    <lineage>
        <taxon>Bacteria</taxon>
        <taxon>Bacillati</taxon>
        <taxon>Cyanobacteriota</taxon>
        <taxon>Cyanophyceae</taxon>
        <taxon>Oscillatoriophycideae</taxon>
        <taxon>Oscillatoriales</taxon>
        <taxon>Microcoleaceae</taxon>
        <taxon>Microcoleus</taxon>
        <taxon>Microcoleus asticus</taxon>
    </lineage>
</organism>